<dbReference type="InterPro" id="IPR005302">
    <property type="entry name" value="MoCF_Sase_C"/>
</dbReference>
<evidence type="ECO:0000313" key="2">
    <source>
        <dbReference type="EMBL" id="UUP15557.1"/>
    </source>
</evidence>
<dbReference type="Proteomes" id="UP001316184">
    <property type="component" value="Chromosome"/>
</dbReference>
<dbReference type="EMBL" id="CP102173">
    <property type="protein sequence ID" value="UUP15557.1"/>
    <property type="molecule type" value="Genomic_DNA"/>
</dbReference>
<keyword evidence="3" id="KW-1185">Reference proteome</keyword>
<dbReference type="Pfam" id="PF03473">
    <property type="entry name" value="MOSC"/>
    <property type="match status" value="1"/>
</dbReference>
<name>A0ABY5MDM7_9ACTN</name>
<proteinExistence type="predicted"/>
<dbReference type="SUPFAM" id="SSF50800">
    <property type="entry name" value="PK beta-barrel domain-like"/>
    <property type="match status" value="1"/>
</dbReference>
<evidence type="ECO:0000259" key="1">
    <source>
        <dbReference type="PROSITE" id="PS51340"/>
    </source>
</evidence>
<organism evidence="2 3">
    <name type="scientific">Aeromicrobium wangtongii</name>
    <dbReference type="NCBI Taxonomy" id="2969247"/>
    <lineage>
        <taxon>Bacteria</taxon>
        <taxon>Bacillati</taxon>
        <taxon>Actinomycetota</taxon>
        <taxon>Actinomycetes</taxon>
        <taxon>Propionibacteriales</taxon>
        <taxon>Nocardioidaceae</taxon>
        <taxon>Aeromicrobium</taxon>
    </lineage>
</organism>
<accession>A0ABY5MDM7</accession>
<dbReference type="Gene3D" id="2.40.33.20">
    <property type="entry name" value="PK beta-barrel domain-like"/>
    <property type="match status" value="1"/>
</dbReference>
<feature type="domain" description="MOSC" evidence="1">
    <location>
        <begin position="15"/>
        <end position="156"/>
    </location>
</feature>
<reference evidence="2 3" key="1">
    <citation type="submission" date="2022-08" db="EMBL/GenBank/DDBJ databases">
        <title>novel species in genus Aeromicrobium.</title>
        <authorList>
            <person name="Ye L."/>
        </authorList>
    </citation>
    <scope>NUCLEOTIDE SEQUENCE [LARGE SCALE GENOMIC DNA]</scope>
    <source>
        <strain evidence="3">zg-Y1379</strain>
    </source>
</reference>
<dbReference type="PROSITE" id="PS51340">
    <property type="entry name" value="MOSC"/>
    <property type="match status" value="1"/>
</dbReference>
<gene>
    <name evidence="2" type="ORF">NQV15_17915</name>
</gene>
<sequence>MDGRPRDGMTPYDGDETPSTVRVRAHKGLVGDRYFNTRFTYASVTMIAAEKIEQLERQIAGEGLFPATNTPFDPVLARRNLVTRGLDVDALVRHTFTLDAGHGPIRFRSITPANPCAWLNVVYADGAHQALRGHAGIRCEPLDDGQLSVGPALVTDIAPIPQDELTRQVRRAPVA</sequence>
<protein>
    <submittedName>
        <fullName evidence="2">Molybdenum cofactor biosysynthesis protein</fullName>
    </submittedName>
</protein>
<dbReference type="InterPro" id="IPR011037">
    <property type="entry name" value="Pyrv_Knase-like_insert_dom_sf"/>
</dbReference>
<evidence type="ECO:0000313" key="3">
    <source>
        <dbReference type="Proteomes" id="UP001316184"/>
    </source>
</evidence>